<dbReference type="SUPFAM" id="SSF50475">
    <property type="entry name" value="FMN-binding split barrel"/>
    <property type="match status" value="1"/>
</dbReference>
<evidence type="ECO:0008006" key="3">
    <source>
        <dbReference type="Google" id="ProtNLM"/>
    </source>
</evidence>
<evidence type="ECO:0000313" key="1">
    <source>
        <dbReference type="EMBL" id="MBA4707719.1"/>
    </source>
</evidence>
<dbReference type="EMBL" id="JACERN010000017">
    <property type="protein sequence ID" value="MBA4707719.1"/>
    <property type="molecule type" value="Genomic_DNA"/>
</dbReference>
<comment type="caution">
    <text evidence="1">The sequence shown here is derived from an EMBL/GenBank/DDBJ whole genome shotgun (WGS) entry which is preliminary data.</text>
</comment>
<dbReference type="PIRSF" id="PIRSF009554">
    <property type="entry name" value="UCP009554"/>
    <property type="match status" value="1"/>
</dbReference>
<name>A0A838Y541_9NEIS</name>
<sequence>MMLPDKIQEFLVQNHVVSLAIKDDEGLWAASCFYALDTEQARLIVLTSQTTRHGQQMLIQPKLAGTVAQQPQHLREIRGLQFTAHAELLDGIPRQDALGIYTRRHPLAMLKRTDVWAIRLDGVKYTDNHYVFAQKMCWERPSAE</sequence>
<protein>
    <recommendedName>
        <fullName evidence="3">Pyridoxamine 5'-phosphate oxidase putative domain-containing protein</fullName>
    </recommendedName>
</protein>
<evidence type="ECO:0000313" key="2">
    <source>
        <dbReference type="Proteomes" id="UP000545606"/>
    </source>
</evidence>
<reference evidence="1 2" key="1">
    <citation type="submission" date="2020-07" db="EMBL/GenBank/DDBJ databases">
        <title>Draft genome sequence of violacein-producing bacteria and related species.</title>
        <authorList>
            <person name="Wilson H.S."/>
            <person name="De Leon M.E."/>
        </authorList>
    </citation>
    <scope>NUCLEOTIDE SEQUENCE [LARGE SCALE GENOMIC DNA]</scope>
    <source>
        <strain evidence="1 2">HSC-21Su07</strain>
    </source>
</reference>
<dbReference type="AlphaFoldDB" id="A0A838Y541"/>
<proteinExistence type="predicted"/>
<dbReference type="InterPro" id="IPR012349">
    <property type="entry name" value="Split_barrel_FMN-bd"/>
</dbReference>
<keyword evidence="2" id="KW-1185">Reference proteome</keyword>
<dbReference type="InterPro" id="IPR011194">
    <property type="entry name" value="UPF0306"/>
</dbReference>
<dbReference type="RefSeq" id="WP_181834968.1">
    <property type="nucleotide sequence ID" value="NZ_JACERN010000017.1"/>
</dbReference>
<dbReference type="Proteomes" id="UP000545606">
    <property type="component" value="Unassembled WGS sequence"/>
</dbReference>
<organism evidence="1 2">
    <name type="scientific">Aquitalea aquatica</name>
    <dbReference type="NCBI Taxonomy" id="3044273"/>
    <lineage>
        <taxon>Bacteria</taxon>
        <taxon>Pseudomonadati</taxon>
        <taxon>Pseudomonadota</taxon>
        <taxon>Betaproteobacteria</taxon>
        <taxon>Neisseriales</taxon>
        <taxon>Chromobacteriaceae</taxon>
        <taxon>Aquitalea</taxon>
    </lineage>
</organism>
<gene>
    <name evidence="1" type="ORF">H2Z84_04855</name>
</gene>
<dbReference type="Gene3D" id="2.30.110.10">
    <property type="entry name" value="Electron Transport, Fmn-binding Protein, Chain A"/>
    <property type="match status" value="1"/>
</dbReference>
<accession>A0A838Y541</accession>